<feature type="compositionally biased region" description="Low complexity" evidence="1">
    <location>
        <begin position="544"/>
        <end position="553"/>
    </location>
</feature>
<organism evidence="3 4">
    <name type="scientific">Triangularia setosa</name>
    <dbReference type="NCBI Taxonomy" id="2587417"/>
    <lineage>
        <taxon>Eukaryota</taxon>
        <taxon>Fungi</taxon>
        <taxon>Dikarya</taxon>
        <taxon>Ascomycota</taxon>
        <taxon>Pezizomycotina</taxon>
        <taxon>Sordariomycetes</taxon>
        <taxon>Sordariomycetidae</taxon>
        <taxon>Sordariales</taxon>
        <taxon>Podosporaceae</taxon>
        <taxon>Triangularia</taxon>
    </lineage>
</organism>
<reference evidence="3" key="2">
    <citation type="submission" date="2023-05" db="EMBL/GenBank/DDBJ databases">
        <authorList>
            <consortium name="Lawrence Berkeley National Laboratory"/>
            <person name="Steindorff A."/>
            <person name="Hensen N."/>
            <person name="Bonometti L."/>
            <person name="Westerberg I."/>
            <person name="Brannstrom I.O."/>
            <person name="Guillou S."/>
            <person name="Cros-Aarteil S."/>
            <person name="Calhoun S."/>
            <person name="Haridas S."/>
            <person name="Kuo A."/>
            <person name="Mondo S."/>
            <person name="Pangilinan J."/>
            <person name="Riley R."/>
            <person name="Labutti K."/>
            <person name="Andreopoulos B."/>
            <person name="Lipzen A."/>
            <person name="Chen C."/>
            <person name="Yanf M."/>
            <person name="Daum C."/>
            <person name="Ng V."/>
            <person name="Clum A."/>
            <person name="Ohm R."/>
            <person name="Martin F."/>
            <person name="Silar P."/>
            <person name="Natvig D."/>
            <person name="Lalanne C."/>
            <person name="Gautier V."/>
            <person name="Ament-Velasquez S.L."/>
            <person name="Kruys A."/>
            <person name="Hutchinson M.I."/>
            <person name="Powell A.J."/>
            <person name="Barry K."/>
            <person name="Miller A.N."/>
            <person name="Grigoriev I.V."/>
            <person name="Debuchy R."/>
            <person name="Gladieux P."/>
            <person name="Thoren M.H."/>
            <person name="Johannesson H."/>
        </authorList>
    </citation>
    <scope>NUCLEOTIDE SEQUENCE</scope>
    <source>
        <strain evidence="3">CBS 892.96</strain>
    </source>
</reference>
<keyword evidence="2" id="KW-1133">Transmembrane helix</keyword>
<feature type="region of interest" description="Disordered" evidence="1">
    <location>
        <begin position="311"/>
        <end position="398"/>
    </location>
</feature>
<dbReference type="AlphaFoldDB" id="A0AAN7A6W2"/>
<sequence length="577" mass="64302">MLCQVVQVGLNIWMNADLRFARNIEYLQPAIYHIFFAARTFQNITDILLFVTFVELGGGFVFCLNGGQKTTSRRYMRYAAFLWAAVLLTLAVTLLAIRTEADTTYVARMMDLHPIGGPWISSSDHEAWQRFRYSVEDVERAYLNQLTKTSRLHNTLNICLWITSFPTLGFGSFALHKSKENIMLKKAATLYLVSTVLTFCRLLVTMAIYINEYSSYPILRFNSYVAYTDIVTPILPIIEAFFNFVLMFIVLTLLFIIVIRKRRGLWSNSQMTWDASNKLANVTTGPSLTSESSPCYSDDGLQEHGFCLQPQQAESSSLPTEPRPIPQSPSSSAVSPSPAPPQQPPTAGHRYPEPVSQHGQHAIPRRPLAPLMSRSPSELGSPSPTAPSLQESHPSHGGFMRRQRTLEELDAQKVLLPDGPSIRHRSQRVSSDDDEGVADGFQMQNRSHFSTAQRETDVVATGYQTAQSHDPLPEEGTGVDMVANGFQMQNEGSAQQRREGVAAAAKVQKMQSHEKSVTDVTESDLVADGFQRQNEGPSELPSYAEAGGETTTTRAGFGYLREKDDQDKKARGRARSF</sequence>
<proteinExistence type="predicted"/>
<feature type="transmembrane region" description="Helical" evidence="2">
    <location>
        <begin position="188"/>
        <end position="210"/>
    </location>
</feature>
<gene>
    <name evidence="3" type="ORF">QBC36DRAFT_38391</name>
</gene>
<keyword evidence="2" id="KW-0472">Membrane</keyword>
<feature type="region of interest" description="Disordered" evidence="1">
    <location>
        <begin position="414"/>
        <end position="439"/>
    </location>
</feature>
<evidence type="ECO:0000313" key="4">
    <source>
        <dbReference type="Proteomes" id="UP001302321"/>
    </source>
</evidence>
<name>A0AAN7A6W2_9PEZI</name>
<dbReference type="Proteomes" id="UP001302321">
    <property type="component" value="Unassembled WGS sequence"/>
</dbReference>
<feature type="transmembrane region" description="Helical" evidence="2">
    <location>
        <begin position="155"/>
        <end position="176"/>
    </location>
</feature>
<feature type="region of interest" description="Disordered" evidence="1">
    <location>
        <begin position="491"/>
        <end position="577"/>
    </location>
</feature>
<reference evidence="3" key="1">
    <citation type="journal article" date="2023" name="Mol. Phylogenet. Evol.">
        <title>Genome-scale phylogeny and comparative genomics of the fungal order Sordariales.</title>
        <authorList>
            <person name="Hensen N."/>
            <person name="Bonometti L."/>
            <person name="Westerberg I."/>
            <person name="Brannstrom I.O."/>
            <person name="Guillou S."/>
            <person name="Cros-Aarteil S."/>
            <person name="Calhoun S."/>
            <person name="Haridas S."/>
            <person name="Kuo A."/>
            <person name="Mondo S."/>
            <person name="Pangilinan J."/>
            <person name="Riley R."/>
            <person name="LaButti K."/>
            <person name="Andreopoulos B."/>
            <person name="Lipzen A."/>
            <person name="Chen C."/>
            <person name="Yan M."/>
            <person name="Daum C."/>
            <person name="Ng V."/>
            <person name="Clum A."/>
            <person name="Steindorff A."/>
            <person name="Ohm R.A."/>
            <person name="Martin F."/>
            <person name="Silar P."/>
            <person name="Natvig D.O."/>
            <person name="Lalanne C."/>
            <person name="Gautier V."/>
            <person name="Ament-Velasquez S.L."/>
            <person name="Kruys A."/>
            <person name="Hutchinson M.I."/>
            <person name="Powell A.J."/>
            <person name="Barry K."/>
            <person name="Miller A.N."/>
            <person name="Grigoriev I.V."/>
            <person name="Debuchy R."/>
            <person name="Gladieux P."/>
            <person name="Hiltunen Thoren M."/>
            <person name="Johannesson H."/>
        </authorList>
    </citation>
    <scope>NUCLEOTIDE SEQUENCE</scope>
    <source>
        <strain evidence="3">CBS 892.96</strain>
    </source>
</reference>
<feature type="transmembrane region" description="Helical" evidence="2">
    <location>
        <begin position="78"/>
        <end position="97"/>
    </location>
</feature>
<feature type="compositionally biased region" description="Polar residues" evidence="1">
    <location>
        <begin position="374"/>
        <end position="392"/>
    </location>
</feature>
<feature type="compositionally biased region" description="Basic and acidic residues" evidence="1">
    <location>
        <begin position="560"/>
        <end position="569"/>
    </location>
</feature>
<comment type="caution">
    <text evidence="3">The sequence shown here is derived from an EMBL/GenBank/DDBJ whole genome shotgun (WGS) entry which is preliminary data.</text>
</comment>
<feature type="transmembrane region" description="Helical" evidence="2">
    <location>
        <begin position="230"/>
        <end position="259"/>
    </location>
</feature>
<evidence type="ECO:0000256" key="2">
    <source>
        <dbReference type="SAM" id="Phobius"/>
    </source>
</evidence>
<keyword evidence="4" id="KW-1185">Reference proteome</keyword>
<feature type="transmembrane region" description="Helical" evidence="2">
    <location>
        <begin position="47"/>
        <end position="66"/>
    </location>
</feature>
<evidence type="ECO:0000313" key="3">
    <source>
        <dbReference type="EMBL" id="KAK4174577.1"/>
    </source>
</evidence>
<evidence type="ECO:0000256" key="1">
    <source>
        <dbReference type="SAM" id="MobiDB-lite"/>
    </source>
</evidence>
<keyword evidence="2" id="KW-0812">Transmembrane</keyword>
<accession>A0AAN7A6W2</accession>
<dbReference type="EMBL" id="MU866275">
    <property type="protein sequence ID" value="KAK4174577.1"/>
    <property type="molecule type" value="Genomic_DNA"/>
</dbReference>
<protein>
    <submittedName>
        <fullName evidence="3">Uncharacterized protein</fullName>
    </submittedName>
</protein>